<feature type="transmembrane region" description="Helical" evidence="1">
    <location>
        <begin position="144"/>
        <end position="163"/>
    </location>
</feature>
<keyword evidence="3" id="KW-1185">Reference proteome</keyword>
<gene>
    <name evidence="2" type="ORF">ACFOKJ_10320</name>
</gene>
<organism evidence="2 3">
    <name type="scientific">Vogesella amnigena</name>
    <dbReference type="NCBI Taxonomy" id="1507449"/>
    <lineage>
        <taxon>Bacteria</taxon>
        <taxon>Pseudomonadati</taxon>
        <taxon>Pseudomonadota</taxon>
        <taxon>Betaproteobacteria</taxon>
        <taxon>Neisseriales</taxon>
        <taxon>Chromobacteriaceae</taxon>
        <taxon>Vogesella</taxon>
    </lineage>
</organism>
<dbReference type="RefSeq" id="WP_390279252.1">
    <property type="nucleotide sequence ID" value="NZ_JBHRYH010000021.1"/>
</dbReference>
<accession>A0ABV7TUU8</accession>
<feature type="transmembrane region" description="Helical" evidence="1">
    <location>
        <begin position="225"/>
        <end position="243"/>
    </location>
</feature>
<sequence length="249" mass="26227">MLLTLKLILVPCLLYALAQSGKWWGQHVAGRLTALPWVAGPILAILALEQGKHFAAQAASMSVAAVAASEAFNLAYARNSHRGWQLATLAGISLWTATAALLPGIGPGLGPAIIVALLASYLNSRLLPPRDKTHAASASRQSPLGLRLLAGASLTLLTSFIAAHAGPQWGGTFAVFPILGCLLAIEIHRYQNVSAVNDLMHGMSAGRPAFIAFCGIMAVCLERTGIWQSIAIAILGCLAISELQRRLLR</sequence>
<evidence type="ECO:0000313" key="3">
    <source>
        <dbReference type="Proteomes" id="UP001595636"/>
    </source>
</evidence>
<name>A0ABV7TUU8_9NEIS</name>
<dbReference type="EMBL" id="JBHRYH010000021">
    <property type="protein sequence ID" value="MFC3626513.1"/>
    <property type="molecule type" value="Genomic_DNA"/>
</dbReference>
<keyword evidence="1" id="KW-0472">Membrane</keyword>
<evidence type="ECO:0000313" key="2">
    <source>
        <dbReference type="EMBL" id="MFC3626513.1"/>
    </source>
</evidence>
<feature type="transmembrane region" description="Helical" evidence="1">
    <location>
        <begin position="199"/>
        <end position="219"/>
    </location>
</feature>
<proteinExistence type="predicted"/>
<feature type="transmembrane region" description="Helical" evidence="1">
    <location>
        <begin position="169"/>
        <end position="187"/>
    </location>
</feature>
<keyword evidence="1" id="KW-1133">Transmembrane helix</keyword>
<dbReference type="Proteomes" id="UP001595636">
    <property type="component" value="Unassembled WGS sequence"/>
</dbReference>
<feature type="transmembrane region" description="Helical" evidence="1">
    <location>
        <begin position="97"/>
        <end position="123"/>
    </location>
</feature>
<protein>
    <submittedName>
        <fullName evidence="2">Uncharacterized protein</fullName>
    </submittedName>
</protein>
<evidence type="ECO:0000256" key="1">
    <source>
        <dbReference type="SAM" id="Phobius"/>
    </source>
</evidence>
<keyword evidence="1" id="KW-0812">Transmembrane</keyword>
<reference evidence="3" key="1">
    <citation type="journal article" date="2019" name="Int. J. Syst. Evol. Microbiol.">
        <title>The Global Catalogue of Microorganisms (GCM) 10K type strain sequencing project: providing services to taxonomists for standard genome sequencing and annotation.</title>
        <authorList>
            <consortium name="The Broad Institute Genomics Platform"/>
            <consortium name="The Broad Institute Genome Sequencing Center for Infectious Disease"/>
            <person name="Wu L."/>
            <person name="Ma J."/>
        </authorList>
    </citation>
    <scope>NUCLEOTIDE SEQUENCE [LARGE SCALE GENOMIC DNA]</scope>
    <source>
        <strain evidence="3">KCTC 42195</strain>
    </source>
</reference>
<comment type="caution">
    <text evidence="2">The sequence shown here is derived from an EMBL/GenBank/DDBJ whole genome shotgun (WGS) entry which is preliminary data.</text>
</comment>